<dbReference type="EMBL" id="UINC01219085">
    <property type="protein sequence ID" value="SVE46394.1"/>
    <property type="molecule type" value="Genomic_DNA"/>
</dbReference>
<gene>
    <name evidence="3" type="ORF">METZ01_LOCUS499248</name>
</gene>
<reference evidence="3" key="1">
    <citation type="submission" date="2018-05" db="EMBL/GenBank/DDBJ databases">
        <authorList>
            <person name="Lanie J.A."/>
            <person name="Ng W.-L."/>
            <person name="Kazmierczak K.M."/>
            <person name="Andrzejewski T.M."/>
            <person name="Davidsen T.M."/>
            <person name="Wayne K.J."/>
            <person name="Tettelin H."/>
            <person name="Glass J.I."/>
            <person name="Rusch D."/>
            <person name="Podicherti R."/>
            <person name="Tsui H.-C.T."/>
            <person name="Winkler M.E."/>
        </authorList>
    </citation>
    <scope>NUCLEOTIDE SEQUENCE</scope>
</reference>
<sequence>VPKELIISFAFLGVFLLALIWGVVDTAIVNNPIFLLLGVVAFVGQIVTAHLAFNQFSNTTEPETANQEKENEQGRDEGESDGFDD</sequence>
<organism evidence="3">
    <name type="scientific">marine metagenome</name>
    <dbReference type="NCBI Taxonomy" id="408172"/>
    <lineage>
        <taxon>unclassified sequences</taxon>
        <taxon>metagenomes</taxon>
        <taxon>ecological metagenomes</taxon>
    </lineage>
</organism>
<accession>A0A383DQ02</accession>
<feature type="transmembrane region" description="Helical" evidence="2">
    <location>
        <begin position="6"/>
        <end position="24"/>
    </location>
</feature>
<evidence type="ECO:0000256" key="2">
    <source>
        <dbReference type="SAM" id="Phobius"/>
    </source>
</evidence>
<proteinExistence type="predicted"/>
<feature type="non-terminal residue" evidence="3">
    <location>
        <position position="1"/>
    </location>
</feature>
<keyword evidence="2" id="KW-0472">Membrane</keyword>
<evidence type="ECO:0000256" key="1">
    <source>
        <dbReference type="SAM" id="MobiDB-lite"/>
    </source>
</evidence>
<protein>
    <submittedName>
        <fullName evidence="3">Uncharacterized protein</fullName>
    </submittedName>
</protein>
<feature type="region of interest" description="Disordered" evidence="1">
    <location>
        <begin position="58"/>
        <end position="85"/>
    </location>
</feature>
<keyword evidence="2" id="KW-1133">Transmembrane helix</keyword>
<evidence type="ECO:0000313" key="3">
    <source>
        <dbReference type="EMBL" id="SVE46394.1"/>
    </source>
</evidence>
<dbReference type="AlphaFoldDB" id="A0A383DQ02"/>
<feature type="transmembrane region" description="Helical" evidence="2">
    <location>
        <begin position="33"/>
        <end position="53"/>
    </location>
</feature>
<name>A0A383DQ02_9ZZZZ</name>
<feature type="compositionally biased region" description="Basic and acidic residues" evidence="1">
    <location>
        <begin position="66"/>
        <end position="77"/>
    </location>
</feature>
<keyword evidence="2" id="KW-0812">Transmembrane</keyword>